<keyword evidence="3 8" id="KW-0436">Ligase</keyword>
<dbReference type="GO" id="GO:0005524">
    <property type="term" value="F:ATP binding"/>
    <property type="evidence" value="ECO:0007669"/>
    <property type="project" value="UniProtKB-KW"/>
</dbReference>
<keyword evidence="4 8" id="KW-0317">Glutathione biosynthesis</keyword>
<keyword evidence="6 8" id="KW-0067">ATP-binding</keyword>
<dbReference type="SUPFAM" id="SSF55931">
    <property type="entry name" value="Glutamine synthetase/guanido kinase"/>
    <property type="match status" value="1"/>
</dbReference>
<accession>A0A5J6X368</accession>
<evidence type="ECO:0000256" key="7">
    <source>
        <dbReference type="ARBA" id="ARBA00048819"/>
    </source>
</evidence>
<dbReference type="Proteomes" id="UP000594034">
    <property type="component" value="Chromosome"/>
</dbReference>
<evidence type="ECO:0000256" key="3">
    <source>
        <dbReference type="ARBA" id="ARBA00022598"/>
    </source>
</evidence>
<evidence type="ECO:0000256" key="5">
    <source>
        <dbReference type="ARBA" id="ARBA00022741"/>
    </source>
</evidence>
<dbReference type="GO" id="GO:0004357">
    <property type="term" value="F:glutamate-cysteine ligase activity"/>
    <property type="evidence" value="ECO:0007669"/>
    <property type="project" value="UniProtKB-UniRule"/>
</dbReference>
<dbReference type="Pfam" id="PF04262">
    <property type="entry name" value="Glu_cys_ligase"/>
    <property type="match status" value="1"/>
</dbReference>
<dbReference type="RefSeq" id="WP_193004407.1">
    <property type="nucleotide sequence ID" value="NZ_CP040449.1"/>
</dbReference>
<feature type="domain" description="Glutamate--cysteine ligase" evidence="10">
    <location>
        <begin position="14"/>
        <end position="386"/>
    </location>
</feature>
<keyword evidence="12" id="KW-1185">Reference proteome</keyword>
<evidence type="ECO:0000313" key="11">
    <source>
        <dbReference type="EMBL" id="QFI56583.1"/>
    </source>
</evidence>
<name>A0A5J6X368_9GAMM</name>
<dbReference type="GO" id="GO:0006750">
    <property type="term" value="P:glutathione biosynthetic process"/>
    <property type="evidence" value="ECO:0007669"/>
    <property type="project" value="UniProtKB-UniRule"/>
</dbReference>
<evidence type="ECO:0000256" key="2">
    <source>
        <dbReference type="ARBA" id="ARBA00008772"/>
    </source>
</evidence>
<dbReference type="EMBL" id="CP040449">
    <property type="protein sequence ID" value="QFI56583.1"/>
    <property type="molecule type" value="Genomic_DNA"/>
</dbReference>
<evidence type="ECO:0000313" key="12">
    <source>
        <dbReference type="Proteomes" id="UP000594034"/>
    </source>
</evidence>
<evidence type="ECO:0000256" key="8">
    <source>
        <dbReference type="HAMAP-Rule" id="MF_00578"/>
    </source>
</evidence>
<dbReference type="PANTHER" id="PTHR38761:SF1">
    <property type="entry name" value="GLUTAMATE--CYSTEINE LIGASE"/>
    <property type="match status" value="1"/>
</dbReference>
<comment type="pathway">
    <text evidence="1 8 9">Sulfur metabolism; glutathione biosynthesis; glutathione from L-cysteine and L-glutamate: step 1/2.</text>
</comment>
<dbReference type="HAMAP" id="MF_00578">
    <property type="entry name" value="Glu_cys_ligase"/>
    <property type="match status" value="1"/>
</dbReference>
<keyword evidence="5 8" id="KW-0547">Nucleotide-binding</keyword>
<dbReference type="KEGG" id="asim:FE240_01945"/>
<comment type="similarity">
    <text evidence="2 8">Belongs to the glutamate--cysteine ligase type 1 family. Type 1 subfamily.</text>
</comment>
<evidence type="ECO:0000256" key="6">
    <source>
        <dbReference type="ARBA" id="ARBA00022840"/>
    </source>
</evidence>
<dbReference type="InterPro" id="IPR007370">
    <property type="entry name" value="Glu_cys_ligase"/>
</dbReference>
<protein>
    <recommendedName>
        <fullName evidence="8">Glutamate--cysteine ligase</fullName>
        <ecNumber evidence="8">6.3.2.2</ecNumber>
    </recommendedName>
    <alternativeName>
        <fullName evidence="8">Gamma-ECS</fullName>
        <shortName evidence="8">GCS</shortName>
    </alternativeName>
    <alternativeName>
        <fullName evidence="8">Gamma-glutamylcysteine synthetase</fullName>
    </alternativeName>
</protein>
<reference evidence="11 12" key="1">
    <citation type="submission" date="2019-05" db="EMBL/GenBank/DDBJ databases">
        <title>OXA-830, a novel chromosomally encoded expanded-spectrum class D beta-lactamase in Aeromonas simiae.</title>
        <authorList>
            <person name="Zhou W."/>
            <person name="Chen Q."/>
        </authorList>
    </citation>
    <scope>NUCLEOTIDE SEQUENCE [LARGE SCALE GENOMIC DNA]</scope>
    <source>
        <strain evidence="11 12">A6</strain>
    </source>
</reference>
<dbReference type="InterPro" id="IPR014746">
    <property type="entry name" value="Gln_synth/guanido_kin_cat_dom"/>
</dbReference>
<dbReference type="GO" id="GO:0046872">
    <property type="term" value="F:metal ion binding"/>
    <property type="evidence" value="ECO:0007669"/>
    <property type="project" value="TreeGrafter"/>
</dbReference>
<dbReference type="AlphaFoldDB" id="A0A5J6X368"/>
<evidence type="ECO:0000259" key="10">
    <source>
        <dbReference type="Pfam" id="PF04262"/>
    </source>
</evidence>
<dbReference type="PANTHER" id="PTHR38761">
    <property type="entry name" value="GLUTAMATE--CYSTEINE LIGASE"/>
    <property type="match status" value="1"/>
</dbReference>
<proteinExistence type="inferred from homology"/>
<dbReference type="InterPro" id="IPR006334">
    <property type="entry name" value="Glut_cys_ligase"/>
</dbReference>
<evidence type="ECO:0000256" key="1">
    <source>
        <dbReference type="ARBA" id="ARBA00005006"/>
    </source>
</evidence>
<sequence>MTSQTLSLDELLTALGAPERLPALKGMRRGIERETLRITPNGELSQQDHPLALGAALTHANITTDYAESLLEFITPATDSIETLLEQLGDIHRTAVHHIGDERLWPLSMPCFVGGEESIRLAEYGSSNIGRMKHLYRRGLKHRYGSLMQVIAGVHFNFSMPESFWCEWQALACKNCCSQRFISEKYMGLIRNVYRFGWLVPYLFGASPAICGSFLKGRQTTLPFEQLGKGTLYLPYATSLRLSDLGYTNSAQAGLKISHDNLPAYVASLRRAIQTHDPDFAKLGVKVDGEYRQLNDNVLQLENELYAPIRPKNTPRRGEKPSDALARRGIDYIELRTVDINPFSPIGITADQIRFFDLFLVWCLLRPSPLLSEEEIARNRRNQTKVVLEGRRPGLQLETDGGELGLKELGLSLFDELGKVAALLDASCGGRNRYGATLAALRERLLDPELTLSARLLRELKAGNKDNGCFGRELAARYRDELLASPLEYWDEEYFSGEARDSLQKQKEIERGDSQSFDEFLADYFGYADTPV</sequence>
<gene>
    <name evidence="8" type="primary">gshA</name>
    <name evidence="11" type="ORF">FE240_01945</name>
</gene>
<dbReference type="EC" id="6.3.2.2" evidence="8"/>
<dbReference type="GO" id="GO:0005829">
    <property type="term" value="C:cytosol"/>
    <property type="evidence" value="ECO:0007669"/>
    <property type="project" value="TreeGrafter"/>
</dbReference>
<dbReference type="UniPathway" id="UPA00142">
    <property type="reaction ID" value="UER00209"/>
</dbReference>
<dbReference type="NCBIfam" id="TIGR01434">
    <property type="entry name" value="glu_cys_ligase"/>
    <property type="match status" value="1"/>
</dbReference>
<evidence type="ECO:0000256" key="9">
    <source>
        <dbReference type="RuleBase" id="RU004391"/>
    </source>
</evidence>
<dbReference type="Gene3D" id="3.30.590.20">
    <property type="match status" value="1"/>
</dbReference>
<organism evidence="11 12">
    <name type="scientific">Aeromonas simiae</name>
    <dbReference type="NCBI Taxonomy" id="218936"/>
    <lineage>
        <taxon>Bacteria</taxon>
        <taxon>Pseudomonadati</taxon>
        <taxon>Pseudomonadota</taxon>
        <taxon>Gammaproteobacteria</taxon>
        <taxon>Aeromonadales</taxon>
        <taxon>Aeromonadaceae</taxon>
        <taxon>Aeromonas</taxon>
    </lineage>
</organism>
<evidence type="ECO:0000256" key="4">
    <source>
        <dbReference type="ARBA" id="ARBA00022684"/>
    </source>
</evidence>
<comment type="catalytic activity">
    <reaction evidence="7 8 9">
        <text>L-cysteine + L-glutamate + ATP = gamma-L-glutamyl-L-cysteine + ADP + phosphate + H(+)</text>
        <dbReference type="Rhea" id="RHEA:13285"/>
        <dbReference type="ChEBI" id="CHEBI:15378"/>
        <dbReference type="ChEBI" id="CHEBI:29985"/>
        <dbReference type="ChEBI" id="CHEBI:30616"/>
        <dbReference type="ChEBI" id="CHEBI:35235"/>
        <dbReference type="ChEBI" id="CHEBI:43474"/>
        <dbReference type="ChEBI" id="CHEBI:58173"/>
        <dbReference type="ChEBI" id="CHEBI:456216"/>
        <dbReference type="EC" id="6.3.2.2"/>
    </reaction>
</comment>